<dbReference type="InterPro" id="IPR013324">
    <property type="entry name" value="RNA_pol_sigma_r3/r4-like"/>
</dbReference>
<evidence type="ECO:0000313" key="3">
    <source>
        <dbReference type="Proteomes" id="UP000481454"/>
    </source>
</evidence>
<dbReference type="GO" id="GO:0006352">
    <property type="term" value="P:DNA-templated transcription initiation"/>
    <property type="evidence" value="ECO:0007669"/>
    <property type="project" value="InterPro"/>
</dbReference>
<name>A0AAP6WP37_CLOPF</name>
<gene>
    <name evidence="2" type="ORF">G6Z34_10595</name>
</gene>
<dbReference type="AlphaFoldDB" id="A0AAP6WP37"/>
<reference evidence="2 3" key="1">
    <citation type="submission" date="2020-02" db="EMBL/GenBank/DDBJ databases">
        <title>Genomic Insights into the Phylogeny and Genetic Plasticity of the Human and Animal Enteric Pathogen Clostridium perfringens.</title>
        <authorList>
            <person name="Feng Y."/>
            <person name="Hu Y."/>
        </authorList>
    </citation>
    <scope>NUCLEOTIDE SEQUENCE [LARGE SCALE GENOMIC DNA]</scope>
    <source>
        <strain evidence="2 3">CP-40</strain>
    </source>
</reference>
<protein>
    <submittedName>
        <fullName evidence="2">RNA polymerase subunit sigma-70</fullName>
    </submittedName>
</protein>
<dbReference type="RefSeq" id="WP_003455405.1">
    <property type="nucleotide sequence ID" value="NZ_CATNWT010000001.1"/>
</dbReference>
<feature type="domain" description="RNA polymerase sigma factor 70 region 4 type 2" evidence="1">
    <location>
        <begin position="80"/>
        <end position="128"/>
    </location>
</feature>
<dbReference type="InterPro" id="IPR036388">
    <property type="entry name" value="WH-like_DNA-bd_sf"/>
</dbReference>
<evidence type="ECO:0000259" key="1">
    <source>
        <dbReference type="Pfam" id="PF08281"/>
    </source>
</evidence>
<dbReference type="Gene3D" id="1.10.10.10">
    <property type="entry name" value="Winged helix-like DNA-binding domain superfamily/Winged helix DNA-binding domain"/>
    <property type="match status" value="1"/>
</dbReference>
<dbReference type="Proteomes" id="UP000481454">
    <property type="component" value="Unassembled WGS sequence"/>
</dbReference>
<sequence>MKNSSINKESTIHKFDSFCKKILKNESIDIERKNRYLRQVQILFCELSEEQKNSLFSNDLYLSDYYSFNVNGFKIHIVNEALGEAINLLSELRQKIILLSYFIGYNDKEISGILNVSQDTVWYQRTVAIKTLRKILEVKKNEFGT</sequence>
<dbReference type="GO" id="GO:0003677">
    <property type="term" value="F:DNA binding"/>
    <property type="evidence" value="ECO:0007669"/>
    <property type="project" value="InterPro"/>
</dbReference>
<evidence type="ECO:0000313" key="2">
    <source>
        <dbReference type="EMBL" id="NGU30556.1"/>
    </source>
</evidence>
<proteinExistence type="predicted"/>
<dbReference type="InterPro" id="IPR013249">
    <property type="entry name" value="RNA_pol_sigma70_r4_t2"/>
</dbReference>
<dbReference type="EMBL" id="JAALLZ010000003">
    <property type="protein sequence ID" value="NGU30556.1"/>
    <property type="molecule type" value="Genomic_DNA"/>
</dbReference>
<dbReference type="SUPFAM" id="SSF88659">
    <property type="entry name" value="Sigma3 and sigma4 domains of RNA polymerase sigma factors"/>
    <property type="match status" value="1"/>
</dbReference>
<organism evidence="2 3">
    <name type="scientific">Clostridium perfringens</name>
    <dbReference type="NCBI Taxonomy" id="1502"/>
    <lineage>
        <taxon>Bacteria</taxon>
        <taxon>Bacillati</taxon>
        <taxon>Bacillota</taxon>
        <taxon>Clostridia</taxon>
        <taxon>Eubacteriales</taxon>
        <taxon>Clostridiaceae</taxon>
        <taxon>Clostridium</taxon>
    </lineage>
</organism>
<dbReference type="Pfam" id="PF08281">
    <property type="entry name" value="Sigma70_r4_2"/>
    <property type="match status" value="1"/>
</dbReference>
<comment type="caution">
    <text evidence="2">The sequence shown here is derived from an EMBL/GenBank/DDBJ whole genome shotgun (WGS) entry which is preliminary data.</text>
</comment>
<accession>A0AAP6WP37</accession>
<dbReference type="GO" id="GO:0016987">
    <property type="term" value="F:sigma factor activity"/>
    <property type="evidence" value="ECO:0007669"/>
    <property type="project" value="InterPro"/>
</dbReference>